<gene>
    <name evidence="3" type="ORF">ACFQL7_08765</name>
</gene>
<dbReference type="Pfam" id="PF02374">
    <property type="entry name" value="ArsA_ATPase"/>
    <property type="match status" value="1"/>
</dbReference>
<evidence type="ECO:0000313" key="3">
    <source>
        <dbReference type="EMBL" id="MFC7189939.1"/>
    </source>
</evidence>
<feature type="domain" description="ArsA/GET3 Anion-transporting ATPase-like" evidence="2">
    <location>
        <begin position="2"/>
        <end position="195"/>
    </location>
</feature>
<accession>A0ABD5YKU3</accession>
<sequence length="197" mass="22395">MAALQFFDEYGREDEWDRVVFDTAPTGHTLRLLGLPDVLSESLSTAAKLQGQVHQMVDSARSMVFGPAAFFRSDRDADEIETLRNRMERVAALVRDSERTDFRVVLIPETLAIEETRQLVERLRSFDISVETLVVNRVVEEVATDCGRCRARQARHEQNINRIESEFPDFSIQVVPELDGEAYGRPALEQLADEIAI</sequence>
<dbReference type="EMBL" id="JBHTAX010000001">
    <property type="protein sequence ID" value="MFC7189939.1"/>
    <property type="molecule type" value="Genomic_DNA"/>
</dbReference>
<protein>
    <submittedName>
        <fullName evidence="3">ArsA family ATPase</fullName>
    </submittedName>
</protein>
<dbReference type="RefSeq" id="WP_390206507.1">
    <property type="nucleotide sequence ID" value="NZ_JBHTAX010000001.1"/>
</dbReference>
<dbReference type="Proteomes" id="UP001596417">
    <property type="component" value="Unassembled WGS sequence"/>
</dbReference>
<dbReference type="PANTHER" id="PTHR10803">
    <property type="entry name" value="ARSENICAL PUMP-DRIVING ATPASE ARSENITE-TRANSLOCATING ATPASE"/>
    <property type="match status" value="1"/>
</dbReference>
<dbReference type="InterPro" id="IPR027417">
    <property type="entry name" value="P-loop_NTPase"/>
</dbReference>
<comment type="similarity">
    <text evidence="1">Belongs to the arsA ATPase family.</text>
</comment>
<dbReference type="SUPFAM" id="SSF52540">
    <property type="entry name" value="P-loop containing nucleoside triphosphate hydrolases"/>
    <property type="match status" value="1"/>
</dbReference>
<name>A0ABD5YKU3_9EURY</name>
<dbReference type="PANTHER" id="PTHR10803:SF3">
    <property type="entry name" value="ATPASE GET3"/>
    <property type="match status" value="1"/>
</dbReference>
<evidence type="ECO:0000256" key="1">
    <source>
        <dbReference type="ARBA" id="ARBA00011040"/>
    </source>
</evidence>
<evidence type="ECO:0000313" key="4">
    <source>
        <dbReference type="Proteomes" id="UP001596417"/>
    </source>
</evidence>
<dbReference type="InterPro" id="IPR025723">
    <property type="entry name" value="ArsA/GET3_ATPase-like"/>
</dbReference>
<keyword evidence="4" id="KW-1185">Reference proteome</keyword>
<dbReference type="AlphaFoldDB" id="A0ABD5YKU3"/>
<reference evidence="3 4" key="1">
    <citation type="journal article" date="2019" name="Int. J. Syst. Evol. Microbiol.">
        <title>The Global Catalogue of Microorganisms (GCM) 10K type strain sequencing project: providing services to taxonomists for standard genome sequencing and annotation.</title>
        <authorList>
            <consortium name="The Broad Institute Genomics Platform"/>
            <consortium name="The Broad Institute Genome Sequencing Center for Infectious Disease"/>
            <person name="Wu L."/>
            <person name="Ma J."/>
        </authorList>
    </citation>
    <scope>NUCLEOTIDE SEQUENCE [LARGE SCALE GENOMIC DNA]</scope>
    <source>
        <strain evidence="3 4">RDMS1</strain>
    </source>
</reference>
<dbReference type="InterPro" id="IPR016300">
    <property type="entry name" value="ATPase_ArsA/GET3"/>
</dbReference>
<comment type="caution">
    <text evidence="3">The sequence shown here is derived from an EMBL/GenBank/DDBJ whole genome shotgun (WGS) entry which is preliminary data.</text>
</comment>
<organism evidence="3 4">
    <name type="scientific">Halocatena marina</name>
    <dbReference type="NCBI Taxonomy" id="2934937"/>
    <lineage>
        <taxon>Archaea</taxon>
        <taxon>Methanobacteriati</taxon>
        <taxon>Methanobacteriota</taxon>
        <taxon>Stenosarchaea group</taxon>
        <taxon>Halobacteria</taxon>
        <taxon>Halobacteriales</taxon>
        <taxon>Natronomonadaceae</taxon>
        <taxon>Halocatena</taxon>
    </lineage>
</organism>
<proteinExistence type="inferred from homology"/>
<evidence type="ECO:0000259" key="2">
    <source>
        <dbReference type="Pfam" id="PF02374"/>
    </source>
</evidence>
<dbReference type="Gene3D" id="3.40.50.300">
    <property type="entry name" value="P-loop containing nucleotide triphosphate hydrolases"/>
    <property type="match status" value="1"/>
</dbReference>
<dbReference type="CDD" id="cd02035">
    <property type="entry name" value="ArsA"/>
    <property type="match status" value="1"/>
</dbReference>
<dbReference type="NCBIfam" id="TIGR00345">
    <property type="entry name" value="GET3_arsA_TRC40"/>
    <property type="match status" value="1"/>
</dbReference>